<accession>A0A6J1PY89</accession>
<evidence type="ECO:0000313" key="2">
    <source>
        <dbReference type="Proteomes" id="UP000504618"/>
    </source>
</evidence>
<organism evidence="2 3">
    <name type="scientific">Temnothorax curvispinosus</name>
    <dbReference type="NCBI Taxonomy" id="300111"/>
    <lineage>
        <taxon>Eukaryota</taxon>
        <taxon>Metazoa</taxon>
        <taxon>Ecdysozoa</taxon>
        <taxon>Arthropoda</taxon>
        <taxon>Hexapoda</taxon>
        <taxon>Insecta</taxon>
        <taxon>Pterygota</taxon>
        <taxon>Neoptera</taxon>
        <taxon>Endopterygota</taxon>
        <taxon>Hymenoptera</taxon>
        <taxon>Apocrita</taxon>
        <taxon>Aculeata</taxon>
        <taxon>Formicoidea</taxon>
        <taxon>Formicidae</taxon>
        <taxon>Myrmicinae</taxon>
        <taxon>Temnothorax</taxon>
    </lineage>
</organism>
<feature type="transmembrane region" description="Helical" evidence="1">
    <location>
        <begin position="109"/>
        <end position="129"/>
    </location>
</feature>
<proteinExistence type="predicted"/>
<evidence type="ECO:0000313" key="3">
    <source>
        <dbReference type="RefSeq" id="XP_024873740.1"/>
    </source>
</evidence>
<dbReference type="AlphaFoldDB" id="A0A6J1PY89"/>
<name>A0A6J1PY89_9HYME</name>
<gene>
    <name evidence="3" type="primary">LOC112455787</name>
</gene>
<dbReference type="OrthoDB" id="7606993at2759"/>
<dbReference type="GeneID" id="112455787"/>
<evidence type="ECO:0000256" key="1">
    <source>
        <dbReference type="SAM" id="Phobius"/>
    </source>
</evidence>
<keyword evidence="1" id="KW-1133">Transmembrane helix</keyword>
<dbReference type="Proteomes" id="UP000504618">
    <property type="component" value="Unplaced"/>
</dbReference>
<dbReference type="RefSeq" id="XP_024873740.1">
    <property type="nucleotide sequence ID" value="XM_025017972.1"/>
</dbReference>
<reference evidence="3" key="1">
    <citation type="submission" date="2025-08" db="UniProtKB">
        <authorList>
            <consortium name="RefSeq"/>
        </authorList>
    </citation>
    <scope>IDENTIFICATION</scope>
    <source>
        <tissue evidence="3">Whole body</tissue>
    </source>
</reference>
<protein>
    <submittedName>
        <fullName evidence="3">Uncharacterized protein LOC112455787</fullName>
    </submittedName>
</protein>
<sequence>MVRSKAGKNRAARVKLPEINMHDSNQQKLLQHKTSRCVSVIIKPLRIFQFVRIRNLIISFNCLNEIINIRKISEWIIFRAIKFSSSRQFAVLLVFAFTIYMIVMDPMPISALACILLIVLSGVYVFVLAVELISHFAGGALHVIPVIYDALCALLFSEIRVT</sequence>
<feature type="transmembrane region" description="Helical" evidence="1">
    <location>
        <begin position="86"/>
        <end position="103"/>
    </location>
</feature>
<feature type="transmembrane region" description="Helical" evidence="1">
    <location>
        <begin position="136"/>
        <end position="156"/>
    </location>
</feature>
<keyword evidence="1" id="KW-0812">Transmembrane</keyword>
<keyword evidence="2" id="KW-1185">Reference proteome</keyword>
<keyword evidence="1" id="KW-0472">Membrane</keyword>